<proteinExistence type="predicted"/>
<sequence>MTRRLTATGFSTALVALVLALSGCSLTAFTDVDTVDQSDGFGQYGDGEVYTEDDEDLGVVEVYTVEPDASLSPTGDETTESVWDMFVRIVTPEVAGSVIRDFRVGDSESSDTLAYVLQTDDPQQWTLVVNLAYASDEDLLLSTLIHEYAHILSLSPGQTDPEAWSCDTLQLDEGCAEPDSALWAFDQEFWAQYGTDAPDPANADADLAYEFYLDHEEDFVSDYAATNVVEDFAESFMTFVLEPEPDSDTTIAQKLLFFWDRPEYVEIRDHVRSEFDL</sequence>
<dbReference type="RefSeq" id="WP_331790416.1">
    <property type="nucleotide sequence ID" value="NZ_BAAAUO010000003.1"/>
</dbReference>
<comment type="caution">
    <text evidence="2">The sequence shown here is derived from an EMBL/GenBank/DDBJ whole genome shotgun (WGS) entry which is preliminary data.</text>
</comment>
<dbReference type="PROSITE" id="PS51257">
    <property type="entry name" value="PROKAR_LIPOPROTEIN"/>
    <property type="match status" value="1"/>
</dbReference>
<feature type="chain" id="PRO_5045962652" evidence="1">
    <location>
        <begin position="31"/>
        <end position="277"/>
    </location>
</feature>
<feature type="signal peptide" evidence="1">
    <location>
        <begin position="1"/>
        <end position="30"/>
    </location>
</feature>
<keyword evidence="1" id="KW-0732">Signal</keyword>
<dbReference type="EMBL" id="JAZHOV010000001">
    <property type="protein sequence ID" value="MEF2253654.1"/>
    <property type="molecule type" value="Genomic_DNA"/>
</dbReference>
<keyword evidence="3" id="KW-1185">Reference proteome</keyword>
<evidence type="ECO:0000256" key="1">
    <source>
        <dbReference type="SAM" id="SignalP"/>
    </source>
</evidence>
<protein>
    <submittedName>
        <fullName evidence="2">NADH:ubiquinone oxidoreductase subunit 4 (Chain M)</fullName>
    </submittedName>
</protein>
<name>A0ABU7V1U3_9MICO</name>
<evidence type="ECO:0000313" key="2">
    <source>
        <dbReference type="EMBL" id="MEF2253654.1"/>
    </source>
</evidence>
<organism evidence="2 3">
    <name type="scientific">Microbacterium schleiferi</name>
    <dbReference type="NCBI Taxonomy" id="69362"/>
    <lineage>
        <taxon>Bacteria</taxon>
        <taxon>Bacillati</taxon>
        <taxon>Actinomycetota</taxon>
        <taxon>Actinomycetes</taxon>
        <taxon>Micrococcales</taxon>
        <taxon>Microbacteriaceae</taxon>
        <taxon>Microbacterium</taxon>
    </lineage>
</organism>
<reference evidence="2 3" key="1">
    <citation type="submission" date="2024-01" db="EMBL/GenBank/DDBJ databases">
        <title>the genome sequence of strain Microbacterium schleiferi NBRC 15075.</title>
        <authorList>
            <person name="Ding Y."/>
            <person name="Zhang G."/>
        </authorList>
    </citation>
    <scope>NUCLEOTIDE SEQUENCE [LARGE SCALE GENOMIC DNA]</scope>
    <source>
        <strain evidence="2 3">NBRC 15075</strain>
    </source>
</reference>
<accession>A0ABU7V1U3</accession>
<gene>
    <name evidence="2" type="ORF">V2V91_00715</name>
</gene>
<dbReference type="Proteomes" id="UP001351900">
    <property type="component" value="Unassembled WGS sequence"/>
</dbReference>
<evidence type="ECO:0000313" key="3">
    <source>
        <dbReference type="Proteomes" id="UP001351900"/>
    </source>
</evidence>